<dbReference type="OrthoDB" id="20835at2759"/>
<dbReference type="EMBL" id="KV428108">
    <property type="protein sequence ID" value="KZT36397.1"/>
    <property type="molecule type" value="Genomic_DNA"/>
</dbReference>
<protein>
    <submittedName>
        <fullName evidence="2">DUF1764-domain-containing protein</fullName>
    </submittedName>
</protein>
<gene>
    <name evidence="2" type="ORF">SISSUDRAFT_1049906</name>
</gene>
<feature type="compositionally biased region" description="Polar residues" evidence="1">
    <location>
        <begin position="34"/>
        <end position="46"/>
    </location>
</feature>
<dbReference type="PANTHER" id="PTHR34066">
    <property type="entry name" value="GROWTH FACTOR 2"/>
    <property type="match status" value="1"/>
</dbReference>
<evidence type="ECO:0000313" key="3">
    <source>
        <dbReference type="Proteomes" id="UP000076798"/>
    </source>
</evidence>
<evidence type="ECO:0000256" key="1">
    <source>
        <dbReference type="SAM" id="MobiDB-lite"/>
    </source>
</evidence>
<feature type="region of interest" description="Disordered" evidence="1">
    <location>
        <begin position="1"/>
        <end position="172"/>
    </location>
</feature>
<name>A0A166BI08_9AGAM</name>
<proteinExistence type="predicted"/>
<feature type="compositionally biased region" description="Low complexity" evidence="1">
    <location>
        <begin position="118"/>
        <end position="132"/>
    </location>
</feature>
<dbReference type="AlphaFoldDB" id="A0A166BI08"/>
<sequence length="189" mass="19951">MPSGKSEIDDIFSSNKSSKASSSVPSSSRPSASTPATALQTGSASNGEGKKKRKKKRKAPVDDAPTPDNVSADHATNAKASTIELKGPKTPAVTPVVVVDSSIAAVEPPKKRQKIKGSTSLESSRSKSTATKVKSKTSRIDDEDFKDSRGTGPRRTTEEGFSVFKEDELKINPESGGTPLCPFDCDCCY</sequence>
<dbReference type="Proteomes" id="UP000076798">
    <property type="component" value="Unassembled WGS sequence"/>
</dbReference>
<organism evidence="2 3">
    <name type="scientific">Sistotremastrum suecicum HHB10207 ss-3</name>
    <dbReference type="NCBI Taxonomy" id="1314776"/>
    <lineage>
        <taxon>Eukaryota</taxon>
        <taxon>Fungi</taxon>
        <taxon>Dikarya</taxon>
        <taxon>Basidiomycota</taxon>
        <taxon>Agaricomycotina</taxon>
        <taxon>Agaricomycetes</taxon>
        <taxon>Sistotremastrales</taxon>
        <taxon>Sistotremastraceae</taxon>
        <taxon>Sistotremastrum</taxon>
    </lineage>
</organism>
<accession>A0A166BI08</accession>
<keyword evidence="3" id="KW-1185">Reference proteome</keyword>
<dbReference type="Pfam" id="PF08576">
    <property type="entry name" value="DUF1764"/>
    <property type="match status" value="1"/>
</dbReference>
<dbReference type="PANTHER" id="PTHR34066:SF1">
    <property type="entry name" value="DUF1764 FAMILY PROTEIN"/>
    <property type="match status" value="1"/>
</dbReference>
<reference evidence="2 3" key="1">
    <citation type="journal article" date="2016" name="Mol. Biol. Evol.">
        <title>Comparative Genomics of Early-Diverging Mushroom-Forming Fungi Provides Insights into the Origins of Lignocellulose Decay Capabilities.</title>
        <authorList>
            <person name="Nagy L.G."/>
            <person name="Riley R."/>
            <person name="Tritt A."/>
            <person name="Adam C."/>
            <person name="Daum C."/>
            <person name="Floudas D."/>
            <person name="Sun H."/>
            <person name="Yadav J.S."/>
            <person name="Pangilinan J."/>
            <person name="Larsson K.H."/>
            <person name="Matsuura K."/>
            <person name="Barry K."/>
            <person name="Labutti K."/>
            <person name="Kuo R."/>
            <person name="Ohm R.A."/>
            <person name="Bhattacharya S.S."/>
            <person name="Shirouzu T."/>
            <person name="Yoshinaga Y."/>
            <person name="Martin F.M."/>
            <person name="Grigoriev I.V."/>
            <person name="Hibbett D.S."/>
        </authorList>
    </citation>
    <scope>NUCLEOTIDE SEQUENCE [LARGE SCALE GENOMIC DNA]</scope>
    <source>
        <strain evidence="2 3">HHB10207 ss-3</strain>
    </source>
</reference>
<feature type="compositionally biased region" description="Low complexity" evidence="1">
    <location>
        <begin position="13"/>
        <end position="33"/>
    </location>
</feature>
<feature type="compositionally biased region" description="Low complexity" evidence="1">
    <location>
        <begin position="90"/>
        <end position="99"/>
    </location>
</feature>
<evidence type="ECO:0000313" key="2">
    <source>
        <dbReference type="EMBL" id="KZT36397.1"/>
    </source>
</evidence>
<dbReference type="InterPro" id="IPR013885">
    <property type="entry name" value="DUF1764_euk"/>
</dbReference>